<keyword evidence="10" id="KW-0067">ATP-binding</keyword>
<dbReference type="SUPFAM" id="SSF47384">
    <property type="entry name" value="Homodimeric domain of signal transducing histidine kinase"/>
    <property type="match status" value="1"/>
</dbReference>
<name>A0A9D2NHE2_9FIRM</name>
<evidence type="ECO:0000259" key="16">
    <source>
        <dbReference type="PROSITE" id="PS50109"/>
    </source>
</evidence>
<evidence type="ECO:0000256" key="2">
    <source>
        <dbReference type="ARBA" id="ARBA00004651"/>
    </source>
</evidence>
<organism evidence="17 18">
    <name type="scientific">Candidatus Eisenbergiella merdavium</name>
    <dbReference type="NCBI Taxonomy" id="2838551"/>
    <lineage>
        <taxon>Bacteria</taxon>
        <taxon>Bacillati</taxon>
        <taxon>Bacillota</taxon>
        <taxon>Clostridia</taxon>
        <taxon>Lachnospirales</taxon>
        <taxon>Lachnospiraceae</taxon>
        <taxon>Eisenbergiella</taxon>
    </lineage>
</organism>
<evidence type="ECO:0000256" key="9">
    <source>
        <dbReference type="ARBA" id="ARBA00022777"/>
    </source>
</evidence>
<dbReference type="Proteomes" id="UP000823891">
    <property type="component" value="Unassembled WGS sequence"/>
</dbReference>
<dbReference type="AlphaFoldDB" id="A0A9D2NHE2"/>
<keyword evidence="7 15" id="KW-0812">Transmembrane</keyword>
<evidence type="ECO:0000256" key="10">
    <source>
        <dbReference type="ARBA" id="ARBA00022840"/>
    </source>
</evidence>
<evidence type="ECO:0000313" key="18">
    <source>
        <dbReference type="Proteomes" id="UP000823891"/>
    </source>
</evidence>
<keyword evidence="4" id="KW-1003">Cell membrane</keyword>
<dbReference type="GO" id="GO:0000155">
    <property type="term" value="F:phosphorelay sensor kinase activity"/>
    <property type="evidence" value="ECO:0007669"/>
    <property type="project" value="InterPro"/>
</dbReference>
<feature type="transmembrane region" description="Helical" evidence="15">
    <location>
        <begin position="345"/>
        <end position="363"/>
    </location>
</feature>
<gene>
    <name evidence="17" type="ORF">H9761_11865</name>
</gene>
<evidence type="ECO:0000313" key="17">
    <source>
        <dbReference type="EMBL" id="HJC24387.1"/>
    </source>
</evidence>
<dbReference type="CDD" id="cd00082">
    <property type="entry name" value="HisKA"/>
    <property type="match status" value="1"/>
</dbReference>
<evidence type="ECO:0000256" key="14">
    <source>
        <dbReference type="SAM" id="MobiDB-lite"/>
    </source>
</evidence>
<dbReference type="PANTHER" id="PTHR45528">
    <property type="entry name" value="SENSOR HISTIDINE KINASE CPXA"/>
    <property type="match status" value="1"/>
</dbReference>
<protein>
    <recommendedName>
        <fullName evidence="3">histidine kinase</fullName>
        <ecNumber evidence="3">2.7.13.3</ecNumber>
    </recommendedName>
</protein>
<dbReference type="InterPro" id="IPR005467">
    <property type="entry name" value="His_kinase_dom"/>
</dbReference>
<dbReference type="SMART" id="SM00387">
    <property type="entry name" value="HATPase_c"/>
    <property type="match status" value="1"/>
</dbReference>
<sequence>MAVSLGVWALSLSILLACAVANPVRIFGGMEEFRAVAEPGSTWKQTEWFRLEIAEMLEDLIRIGAGQPVLSVDIATETAEKDAAAGVSYAVSEESVSYGSVLIGYIRSWASESAVAQESSAATTEDSGEKKWTPEEIERSAELFLKQHESDKNILYELKQDGQTLYDNLEGQVIGGAGNELPPQYDFLLKFDGEKAVIWQDGAEQDVYGDGVYEADGAHWRVPGYENYELPQDWKKSEITLAVRKNPVLYVDRDGTYRGFLYYVWSNDQWNRRYFAGYCAALAAALICLVPAFIWRRSRREARIAVGTWLGRIPGELRLAVAAFLIYVEFRYWDSAGQDGIGDAVFALAAFWMLWLVWTDLRFGRKLLKSSLLYRFLRFLQVKDAALDIQKRLERQFRLPLLISLVIPALLLWYICMLRGSFIPALTVVTVVLIGTLLFQARSQKGLAADIGALHDCISEICAGKEPEEGKLPADPQLSGLVRKVAALSDGLEEAVEERLKSERMKVELVTNVSHDIKTPLTSIISYVELLKQADGLPEELKDYVKILAQKSERLREIVQDVFEISRAASGQLPLKLERLDLGKLLRQTLADKKDIIEDSSFQLRVSIPEEETMILADGQRMYRVFANLLENALKYSLEGSRIFLDLKKEEGGAEVRLRNTSKEELKTGKDFTERFVRGDESRTDGGSGLGLSIAKSFTQACGGTFRVETAGDSFLVVVGFREERGTPEVDGFREGTGFPAESGSREEDGFPAEAASPETMEREAAAPGREITSCEEE</sequence>
<comment type="catalytic activity">
    <reaction evidence="1">
        <text>ATP + protein L-histidine = ADP + protein N-phospho-L-histidine.</text>
        <dbReference type="EC" id="2.7.13.3"/>
    </reaction>
</comment>
<keyword evidence="8" id="KW-0547">Nucleotide-binding</keyword>
<evidence type="ECO:0000256" key="3">
    <source>
        <dbReference type="ARBA" id="ARBA00012438"/>
    </source>
</evidence>
<feature type="region of interest" description="Disordered" evidence="14">
    <location>
        <begin position="728"/>
        <end position="778"/>
    </location>
</feature>
<evidence type="ECO:0000256" key="12">
    <source>
        <dbReference type="ARBA" id="ARBA00023012"/>
    </source>
</evidence>
<dbReference type="Pfam" id="PF00512">
    <property type="entry name" value="HisKA"/>
    <property type="match status" value="1"/>
</dbReference>
<dbReference type="Pfam" id="PF02518">
    <property type="entry name" value="HATPase_c"/>
    <property type="match status" value="1"/>
</dbReference>
<feature type="transmembrane region" description="Helical" evidence="15">
    <location>
        <begin position="316"/>
        <end position="333"/>
    </location>
</feature>
<dbReference type="FunFam" id="1.10.287.130:FF:000001">
    <property type="entry name" value="Two-component sensor histidine kinase"/>
    <property type="match status" value="1"/>
</dbReference>
<feature type="domain" description="Histidine kinase" evidence="16">
    <location>
        <begin position="512"/>
        <end position="725"/>
    </location>
</feature>
<proteinExistence type="predicted"/>
<keyword evidence="9 17" id="KW-0418">Kinase</keyword>
<dbReference type="InterPro" id="IPR003594">
    <property type="entry name" value="HATPase_dom"/>
</dbReference>
<feature type="transmembrane region" description="Helical" evidence="15">
    <location>
        <begin position="275"/>
        <end position="295"/>
    </location>
</feature>
<feature type="transmembrane region" description="Helical" evidence="15">
    <location>
        <begin position="397"/>
        <end position="415"/>
    </location>
</feature>
<evidence type="ECO:0000256" key="13">
    <source>
        <dbReference type="ARBA" id="ARBA00023136"/>
    </source>
</evidence>
<keyword evidence="12" id="KW-0902">Two-component regulatory system</keyword>
<evidence type="ECO:0000256" key="6">
    <source>
        <dbReference type="ARBA" id="ARBA00022679"/>
    </source>
</evidence>
<keyword evidence="5" id="KW-0597">Phosphoprotein</keyword>
<dbReference type="SMART" id="SM00388">
    <property type="entry name" value="HisKA"/>
    <property type="match status" value="1"/>
</dbReference>
<reference evidence="17" key="1">
    <citation type="journal article" date="2021" name="PeerJ">
        <title>Extensive microbial diversity within the chicken gut microbiome revealed by metagenomics and culture.</title>
        <authorList>
            <person name="Gilroy R."/>
            <person name="Ravi A."/>
            <person name="Getino M."/>
            <person name="Pursley I."/>
            <person name="Horton D.L."/>
            <person name="Alikhan N.F."/>
            <person name="Baker D."/>
            <person name="Gharbi K."/>
            <person name="Hall N."/>
            <person name="Watson M."/>
            <person name="Adriaenssens E.M."/>
            <person name="Foster-Nyarko E."/>
            <person name="Jarju S."/>
            <person name="Secka A."/>
            <person name="Antonio M."/>
            <person name="Oren A."/>
            <person name="Chaudhuri R.R."/>
            <person name="La Ragione R."/>
            <person name="Hildebrand F."/>
            <person name="Pallen M.J."/>
        </authorList>
    </citation>
    <scope>NUCLEOTIDE SEQUENCE</scope>
    <source>
        <strain evidence="17">USAMLcec2-132</strain>
    </source>
</reference>
<dbReference type="InterPro" id="IPR050398">
    <property type="entry name" value="HssS/ArlS-like"/>
</dbReference>
<keyword evidence="11 15" id="KW-1133">Transmembrane helix</keyword>
<dbReference type="PANTHER" id="PTHR45528:SF1">
    <property type="entry name" value="SENSOR HISTIDINE KINASE CPXA"/>
    <property type="match status" value="1"/>
</dbReference>
<dbReference type="Gene3D" id="3.30.565.10">
    <property type="entry name" value="Histidine kinase-like ATPase, C-terminal domain"/>
    <property type="match status" value="1"/>
</dbReference>
<keyword evidence="6" id="KW-0808">Transferase</keyword>
<comment type="caution">
    <text evidence="17">The sequence shown here is derived from an EMBL/GenBank/DDBJ whole genome shotgun (WGS) entry which is preliminary data.</text>
</comment>
<evidence type="ECO:0000256" key="11">
    <source>
        <dbReference type="ARBA" id="ARBA00022989"/>
    </source>
</evidence>
<accession>A0A9D2NHE2</accession>
<evidence type="ECO:0000256" key="5">
    <source>
        <dbReference type="ARBA" id="ARBA00022553"/>
    </source>
</evidence>
<reference evidence="17" key="2">
    <citation type="submission" date="2021-04" db="EMBL/GenBank/DDBJ databases">
        <authorList>
            <person name="Gilroy R."/>
        </authorList>
    </citation>
    <scope>NUCLEOTIDE SEQUENCE</scope>
    <source>
        <strain evidence="17">USAMLcec2-132</strain>
    </source>
</reference>
<keyword evidence="13 15" id="KW-0472">Membrane</keyword>
<dbReference type="EMBL" id="DWWS01000043">
    <property type="protein sequence ID" value="HJC24387.1"/>
    <property type="molecule type" value="Genomic_DNA"/>
</dbReference>
<dbReference type="InterPro" id="IPR036890">
    <property type="entry name" value="HATPase_C_sf"/>
</dbReference>
<evidence type="ECO:0000256" key="4">
    <source>
        <dbReference type="ARBA" id="ARBA00022475"/>
    </source>
</evidence>
<dbReference type="GO" id="GO:0005524">
    <property type="term" value="F:ATP binding"/>
    <property type="evidence" value="ECO:0007669"/>
    <property type="project" value="UniProtKB-KW"/>
</dbReference>
<evidence type="ECO:0000256" key="1">
    <source>
        <dbReference type="ARBA" id="ARBA00000085"/>
    </source>
</evidence>
<dbReference type="SUPFAM" id="SSF55874">
    <property type="entry name" value="ATPase domain of HSP90 chaperone/DNA topoisomerase II/histidine kinase"/>
    <property type="match status" value="1"/>
</dbReference>
<dbReference type="EC" id="2.7.13.3" evidence="3"/>
<evidence type="ECO:0000256" key="8">
    <source>
        <dbReference type="ARBA" id="ARBA00022741"/>
    </source>
</evidence>
<dbReference type="InterPro" id="IPR003661">
    <property type="entry name" value="HisK_dim/P_dom"/>
</dbReference>
<feature type="transmembrane region" description="Helical" evidence="15">
    <location>
        <begin position="421"/>
        <end position="439"/>
    </location>
</feature>
<dbReference type="GO" id="GO:0005886">
    <property type="term" value="C:plasma membrane"/>
    <property type="evidence" value="ECO:0007669"/>
    <property type="project" value="UniProtKB-SubCell"/>
</dbReference>
<evidence type="ECO:0000256" key="15">
    <source>
        <dbReference type="SAM" id="Phobius"/>
    </source>
</evidence>
<evidence type="ECO:0000256" key="7">
    <source>
        <dbReference type="ARBA" id="ARBA00022692"/>
    </source>
</evidence>
<comment type="subcellular location">
    <subcellularLocation>
        <location evidence="2">Cell membrane</location>
        <topology evidence="2">Multi-pass membrane protein</topology>
    </subcellularLocation>
</comment>
<dbReference type="Gene3D" id="1.10.287.130">
    <property type="match status" value="1"/>
</dbReference>
<dbReference type="InterPro" id="IPR036097">
    <property type="entry name" value="HisK_dim/P_sf"/>
</dbReference>
<dbReference type="PROSITE" id="PS50109">
    <property type="entry name" value="HIS_KIN"/>
    <property type="match status" value="1"/>
</dbReference>